<feature type="compositionally biased region" description="Polar residues" evidence="1">
    <location>
        <begin position="75"/>
        <end position="90"/>
    </location>
</feature>
<dbReference type="PANTHER" id="PTHR33710:SF71">
    <property type="entry name" value="ENDONUCLEASE_EXONUCLEASE_PHOSPHATASE DOMAIN-CONTAINING PROTEIN"/>
    <property type="match status" value="1"/>
</dbReference>
<keyword evidence="3" id="KW-1185">Reference proteome</keyword>
<feature type="compositionally biased region" description="Low complexity" evidence="1">
    <location>
        <begin position="58"/>
        <end position="69"/>
    </location>
</feature>
<evidence type="ECO:0000313" key="2">
    <source>
        <dbReference type="EMBL" id="KAK1290520.1"/>
    </source>
</evidence>
<feature type="region of interest" description="Disordered" evidence="1">
    <location>
        <begin position="47"/>
        <end position="90"/>
    </location>
</feature>
<dbReference type="EMBL" id="JAUJYO010000018">
    <property type="protein sequence ID" value="KAK1290520.1"/>
    <property type="molecule type" value="Genomic_DNA"/>
</dbReference>
<comment type="caution">
    <text evidence="2">The sequence shown here is derived from an EMBL/GenBank/DDBJ whole genome shotgun (WGS) entry which is preliminary data.</text>
</comment>
<gene>
    <name evidence="2" type="ORF">QJS10_CPB18g00713</name>
</gene>
<reference evidence="2" key="1">
    <citation type="journal article" date="2023" name="Nat. Commun.">
        <title>Diploid and tetraploid genomes of Acorus and the evolution of monocots.</title>
        <authorList>
            <person name="Ma L."/>
            <person name="Liu K.W."/>
            <person name="Li Z."/>
            <person name="Hsiao Y.Y."/>
            <person name="Qi Y."/>
            <person name="Fu T."/>
            <person name="Tang G.D."/>
            <person name="Zhang D."/>
            <person name="Sun W.H."/>
            <person name="Liu D.K."/>
            <person name="Li Y."/>
            <person name="Chen G.Z."/>
            <person name="Liu X.D."/>
            <person name="Liao X.Y."/>
            <person name="Jiang Y.T."/>
            <person name="Yu X."/>
            <person name="Hao Y."/>
            <person name="Huang J."/>
            <person name="Zhao X.W."/>
            <person name="Ke S."/>
            <person name="Chen Y.Y."/>
            <person name="Wu W.L."/>
            <person name="Hsu J.L."/>
            <person name="Lin Y.F."/>
            <person name="Huang M.D."/>
            <person name="Li C.Y."/>
            <person name="Huang L."/>
            <person name="Wang Z.W."/>
            <person name="Zhao X."/>
            <person name="Zhong W.Y."/>
            <person name="Peng D.H."/>
            <person name="Ahmad S."/>
            <person name="Lan S."/>
            <person name="Zhang J.S."/>
            <person name="Tsai W.C."/>
            <person name="Van de Peer Y."/>
            <person name="Liu Z.J."/>
        </authorList>
    </citation>
    <scope>NUCLEOTIDE SEQUENCE</scope>
    <source>
        <strain evidence="2">CP</strain>
    </source>
</reference>
<organism evidence="2 3">
    <name type="scientific">Acorus calamus</name>
    <name type="common">Sweet flag</name>
    <dbReference type="NCBI Taxonomy" id="4465"/>
    <lineage>
        <taxon>Eukaryota</taxon>
        <taxon>Viridiplantae</taxon>
        <taxon>Streptophyta</taxon>
        <taxon>Embryophyta</taxon>
        <taxon>Tracheophyta</taxon>
        <taxon>Spermatophyta</taxon>
        <taxon>Magnoliopsida</taxon>
        <taxon>Liliopsida</taxon>
        <taxon>Acoraceae</taxon>
        <taxon>Acorus</taxon>
    </lineage>
</organism>
<proteinExistence type="predicted"/>
<dbReference type="AlphaFoldDB" id="A0AAV9CNW5"/>
<dbReference type="PANTHER" id="PTHR33710">
    <property type="entry name" value="BNAC02G09200D PROTEIN"/>
    <property type="match status" value="1"/>
</dbReference>
<name>A0AAV9CNW5_ACOCL</name>
<reference evidence="2" key="2">
    <citation type="submission" date="2023-06" db="EMBL/GenBank/DDBJ databases">
        <authorList>
            <person name="Ma L."/>
            <person name="Liu K.-W."/>
            <person name="Li Z."/>
            <person name="Hsiao Y.-Y."/>
            <person name="Qi Y."/>
            <person name="Fu T."/>
            <person name="Tang G."/>
            <person name="Zhang D."/>
            <person name="Sun W.-H."/>
            <person name="Liu D.-K."/>
            <person name="Li Y."/>
            <person name="Chen G.-Z."/>
            <person name="Liu X.-D."/>
            <person name="Liao X.-Y."/>
            <person name="Jiang Y.-T."/>
            <person name="Yu X."/>
            <person name="Hao Y."/>
            <person name="Huang J."/>
            <person name="Zhao X.-W."/>
            <person name="Ke S."/>
            <person name="Chen Y.-Y."/>
            <person name="Wu W.-L."/>
            <person name="Hsu J.-L."/>
            <person name="Lin Y.-F."/>
            <person name="Huang M.-D."/>
            <person name="Li C.-Y."/>
            <person name="Huang L."/>
            <person name="Wang Z.-W."/>
            <person name="Zhao X."/>
            <person name="Zhong W.-Y."/>
            <person name="Peng D.-H."/>
            <person name="Ahmad S."/>
            <person name="Lan S."/>
            <person name="Zhang J.-S."/>
            <person name="Tsai W.-C."/>
            <person name="Van De Peer Y."/>
            <person name="Liu Z.-J."/>
        </authorList>
    </citation>
    <scope>NUCLEOTIDE SEQUENCE</scope>
    <source>
        <strain evidence="2">CP</strain>
        <tissue evidence="2">Leaves</tissue>
    </source>
</reference>
<evidence type="ECO:0000313" key="3">
    <source>
        <dbReference type="Proteomes" id="UP001180020"/>
    </source>
</evidence>
<accession>A0AAV9CNW5</accession>
<protein>
    <submittedName>
        <fullName evidence="2">Uncharacterized protein</fullName>
    </submittedName>
</protein>
<sequence length="371" mass="41942">MWRHAPGQNSIEAILRKEGNNLRILPPSLTGKDDDYSDKSIISLTGAEGRDSGELPLSSQHDSVSVVVDGPGPNSKDSANTQASNQSPSCQARIQTGYWQTIDKSWGDFNEVRYGMEKQGGRPLQTNRTAGRIACRLDRIIGNSDWLTLYPEAYVQYLSGQLSDHSALKLVVEPPLQSYPKPFKFFNAWLKHESFMETLKAAWSVSFSGTKMFKLVKKLQHTKAVLKEWNRDHFGWIQDMVGCNRAELQQVHHALQRDPRNEDLMVSEEMTRHRFEEALICEQDIISQKAKMCWLQKGDRCSKFFYAQFAARKSHNSFKKVGSANAICGIPWHSRRAATANILGLASLFPGALTPRLCLPLVDKLIKRLQH</sequence>
<dbReference type="Proteomes" id="UP001180020">
    <property type="component" value="Unassembled WGS sequence"/>
</dbReference>
<evidence type="ECO:0000256" key="1">
    <source>
        <dbReference type="SAM" id="MobiDB-lite"/>
    </source>
</evidence>